<organism evidence="2 3">
    <name type="scientific">Sporocytophaga myxococcoides</name>
    <dbReference type="NCBI Taxonomy" id="153721"/>
    <lineage>
        <taxon>Bacteria</taxon>
        <taxon>Pseudomonadati</taxon>
        <taxon>Bacteroidota</taxon>
        <taxon>Cytophagia</taxon>
        <taxon>Cytophagales</taxon>
        <taxon>Cytophagaceae</taxon>
        <taxon>Sporocytophaga</taxon>
    </lineage>
</organism>
<feature type="transmembrane region" description="Helical" evidence="1">
    <location>
        <begin position="66"/>
        <end position="86"/>
    </location>
</feature>
<evidence type="ECO:0000313" key="2">
    <source>
        <dbReference type="EMBL" id="GAL85785.1"/>
    </source>
</evidence>
<keyword evidence="1" id="KW-0472">Membrane</keyword>
<protein>
    <submittedName>
        <fullName evidence="2">Uncharacterized protein</fullName>
    </submittedName>
</protein>
<keyword evidence="1" id="KW-1133">Transmembrane helix</keyword>
<keyword evidence="3" id="KW-1185">Reference proteome</keyword>
<dbReference type="STRING" id="153721.MYP_3014"/>
<reference evidence="2 3" key="1">
    <citation type="submission" date="2014-09" db="EMBL/GenBank/DDBJ databases">
        <title>Sporocytophaga myxococcoides PG-01 genome sequencing.</title>
        <authorList>
            <person name="Liu L."/>
            <person name="Gao P.J."/>
            <person name="Chen G.J."/>
            <person name="Wang L.S."/>
        </authorList>
    </citation>
    <scope>NUCLEOTIDE SEQUENCE [LARGE SCALE GENOMIC DNA]</scope>
    <source>
        <strain evidence="2 3">PG-01</strain>
    </source>
</reference>
<accession>A0A098LFP3</accession>
<evidence type="ECO:0000256" key="1">
    <source>
        <dbReference type="SAM" id="Phobius"/>
    </source>
</evidence>
<dbReference type="EMBL" id="BBLT01000006">
    <property type="protein sequence ID" value="GAL85785.1"/>
    <property type="molecule type" value="Genomic_DNA"/>
</dbReference>
<gene>
    <name evidence="2" type="ORF">MYP_3014</name>
</gene>
<dbReference type="AlphaFoldDB" id="A0A098LFP3"/>
<sequence>MKLLLFISFGFTIVSDMGTHYLKYKLYQSGLQINVVKFLSFNQIRKERMFPENRSYGSQLDKLRNAHLFNVIFFGVSVILTVLLFIPKNQ</sequence>
<proteinExistence type="predicted"/>
<dbReference type="RefSeq" id="WP_156140646.1">
    <property type="nucleotide sequence ID" value="NZ_BBLT01000006.1"/>
</dbReference>
<keyword evidence="1" id="KW-0812">Transmembrane</keyword>
<evidence type="ECO:0000313" key="3">
    <source>
        <dbReference type="Proteomes" id="UP000030185"/>
    </source>
</evidence>
<comment type="caution">
    <text evidence="2">The sequence shown here is derived from an EMBL/GenBank/DDBJ whole genome shotgun (WGS) entry which is preliminary data.</text>
</comment>
<name>A0A098LFP3_9BACT</name>
<dbReference type="Proteomes" id="UP000030185">
    <property type="component" value="Unassembled WGS sequence"/>
</dbReference>